<evidence type="ECO:0000256" key="1">
    <source>
        <dbReference type="ARBA" id="ARBA00022741"/>
    </source>
</evidence>
<evidence type="ECO:0000256" key="4">
    <source>
        <dbReference type="RuleBase" id="RU365068"/>
    </source>
</evidence>
<evidence type="ECO:0000256" key="2">
    <source>
        <dbReference type="ARBA" id="ARBA00022801"/>
    </source>
</evidence>
<dbReference type="EMBL" id="CAJNJA010012942">
    <property type="protein sequence ID" value="CAE7308884.1"/>
    <property type="molecule type" value="Genomic_DNA"/>
</dbReference>
<dbReference type="SUPFAM" id="SSF52540">
    <property type="entry name" value="P-loop containing nucleoside triphosphate hydrolases"/>
    <property type="match status" value="1"/>
</dbReference>
<name>A0A812NV99_9DINO</name>
<dbReference type="GO" id="GO:0005524">
    <property type="term" value="F:ATP binding"/>
    <property type="evidence" value="ECO:0007669"/>
    <property type="project" value="UniProtKB-UniRule"/>
</dbReference>
<reference evidence="6" key="1">
    <citation type="submission" date="2021-02" db="EMBL/GenBank/DDBJ databases">
        <authorList>
            <person name="Dougan E. K."/>
            <person name="Rhodes N."/>
            <person name="Thang M."/>
            <person name="Chan C."/>
        </authorList>
    </citation>
    <scope>NUCLEOTIDE SEQUENCE</scope>
</reference>
<organism evidence="6 7">
    <name type="scientific">Symbiodinium necroappetens</name>
    <dbReference type="NCBI Taxonomy" id="1628268"/>
    <lineage>
        <taxon>Eukaryota</taxon>
        <taxon>Sar</taxon>
        <taxon>Alveolata</taxon>
        <taxon>Dinophyceae</taxon>
        <taxon>Suessiales</taxon>
        <taxon>Symbiodiniaceae</taxon>
        <taxon>Symbiodinium</taxon>
    </lineage>
</organism>
<dbReference type="InterPro" id="IPR014001">
    <property type="entry name" value="Helicase_ATP-bd"/>
</dbReference>
<accession>A0A812NV99</accession>
<protein>
    <recommendedName>
        <fullName evidence="4">ATP-dependent RNA helicase</fullName>
        <ecNumber evidence="4">3.6.4.13</ecNumber>
    </recommendedName>
</protein>
<evidence type="ECO:0000256" key="3">
    <source>
        <dbReference type="ARBA" id="ARBA00022840"/>
    </source>
</evidence>
<dbReference type="EC" id="3.6.4.13" evidence="4"/>
<dbReference type="GO" id="GO:0016787">
    <property type="term" value="F:hydrolase activity"/>
    <property type="evidence" value="ECO:0007669"/>
    <property type="project" value="UniProtKB-KW"/>
</dbReference>
<feature type="domain" description="Helicase ATP-binding" evidence="5">
    <location>
        <begin position="229"/>
        <end position="294"/>
    </location>
</feature>
<keyword evidence="3 4" id="KW-0067">ATP-binding</keyword>
<dbReference type="InterPro" id="IPR027417">
    <property type="entry name" value="P-loop_NTPase"/>
</dbReference>
<proteinExistence type="inferred from homology"/>
<comment type="catalytic activity">
    <reaction evidence="4">
        <text>ATP + H2O = ADP + phosphate + H(+)</text>
        <dbReference type="Rhea" id="RHEA:13065"/>
        <dbReference type="ChEBI" id="CHEBI:15377"/>
        <dbReference type="ChEBI" id="CHEBI:15378"/>
        <dbReference type="ChEBI" id="CHEBI:30616"/>
        <dbReference type="ChEBI" id="CHEBI:43474"/>
        <dbReference type="ChEBI" id="CHEBI:456216"/>
        <dbReference type="EC" id="3.6.4.13"/>
    </reaction>
</comment>
<dbReference type="GO" id="GO:0003723">
    <property type="term" value="F:RNA binding"/>
    <property type="evidence" value="ECO:0007669"/>
    <property type="project" value="UniProtKB-UniRule"/>
</dbReference>
<evidence type="ECO:0000313" key="7">
    <source>
        <dbReference type="Proteomes" id="UP000601435"/>
    </source>
</evidence>
<keyword evidence="4" id="KW-0347">Helicase</keyword>
<dbReference type="Pfam" id="PF00270">
    <property type="entry name" value="DEAD"/>
    <property type="match status" value="1"/>
</dbReference>
<comment type="domain">
    <text evidence="4">The Q motif is unique to and characteristic of the DEAD box family of RNA helicases and controls ATP binding and hydrolysis.</text>
</comment>
<feature type="non-terminal residue" evidence="6">
    <location>
        <position position="294"/>
    </location>
</feature>
<dbReference type="Proteomes" id="UP000601435">
    <property type="component" value="Unassembled WGS sequence"/>
</dbReference>
<comment type="caution">
    <text evidence="6">The sequence shown here is derived from an EMBL/GenBank/DDBJ whole genome shotgun (WGS) entry which is preliminary data.</text>
</comment>
<dbReference type="OrthoDB" id="445961at2759"/>
<keyword evidence="7" id="KW-1185">Reference proteome</keyword>
<dbReference type="Gene3D" id="3.40.50.300">
    <property type="entry name" value="P-loop containing nucleotide triphosphate hydrolases"/>
    <property type="match status" value="1"/>
</dbReference>
<evidence type="ECO:0000313" key="6">
    <source>
        <dbReference type="EMBL" id="CAE7308884.1"/>
    </source>
</evidence>
<dbReference type="PROSITE" id="PS51192">
    <property type="entry name" value="HELICASE_ATP_BIND_1"/>
    <property type="match status" value="1"/>
</dbReference>
<evidence type="ECO:0000259" key="5">
    <source>
        <dbReference type="PROSITE" id="PS51192"/>
    </source>
</evidence>
<sequence>MGRWINNVIGRAMPQDDRGVLHLPTPEIKEQLHGIPVSYTASGGVDEKTRHRLIGNGWHWCVASEMQVSFPAFQTVMEEVEEWKNRPMEATVLQEGLEMERRFGRPYFDEKRGVGKVCDWLPHRGFGYLLCGSPPEKIIFRASDVPKDYLASKGGKVPMEADVEFNLAGTWRGRKRAKDLVFPMAGTFAELGLKPEVIEGAANSLGLDPRENPEAPALLNPAPVQQEAIPYILNGDNIVIAAETGSGKSLAYMLPMVQIIRGMAQARNMDYGLAYRAGCPLALAICPTRELAIQ</sequence>
<keyword evidence="2 4" id="KW-0378">Hydrolase</keyword>
<dbReference type="InterPro" id="IPR011545">
    <property type="entry name" value="DEAD/DEAH_box_helicase_dom"/>
</dbReference>
<dbReference type="GO" id="GO:0003724">
    <property type="term" value="F:RNA helicase activity"/>
    <property type="evidence" value="ECO:0007669"/>
    <property type="project" value="UniProtKB-EC"/>
</dbReference>
<gene>
    <name evidence="6" type="primary">deaD</name>
    <name evidence="6" type="ORF">SNEC2469_LOCUS7678</name>
</gene>
<keyword evidence="1 4" id="KW-0547">Nucleotide-binding</keyword>
<dbReference type="PANTHER" id="PTHR24031">
    <property type="entry name" value="RNA HELICASE"/>
    <property type="match status" value="1"/>
</dbReference>
<keyword evidence="4" id="KW-0694">RNA-binding</keyword>
<dbReference type="AlphaFoldDB" id="A0A812NV99"/>
<comment type="function">
    <text evidence="4">RNA helicase.</text>
</comment>
<comment type="similarity">
    <text evidence="4">Belongs to the DEAD box helicase family.</text>
</comment>